<dbReference type="SMART" id="SM00460">
    <property type="entry name" value="TGc"/>
    <property type="match status" value="1"/>
</dbReference>
<dbReference type="AlphaFoldDB" id="A0A1R0ZJZ6"/>
<gene>
    <name evidence="2" type="ORF">BSK65_10675</name>
</gene>
<dbReference type="Pfam" id="PF01841">
    <property type="entry name" value="Transglut_core"/>
    <property type="match status" value="1"/>
</dbReference>
<feature type="domain" description="Transglutaminase-like" evidence="1">
    <location>
        <begin position="215"/>
        <end position="268"/>
    </location>
</feature>
<protein>
    <recommendedName>
        <fullName evidence="1">Transglutaminase-like domain-containing protein</fullName>
    </recommendedName>
</protein>
<evidence type="ECO:0000313" key="2">
    <source>
        <dbReference type="EMBL" id="OME71496.1"/>
    </source>
</evidence>
<organism evidence="2 3">
    <name type="scientific">Paenibacillus odorifer</name>
    <dbReference type="NCBI Taxonomy" id="189426"/>
    <lineage>
        <taxon>Bacteria</taxon>
        <taxon>Bacillati</taxon>
        <taxon>Bacillota</taxon>
        <taxon>Bacilli</taxon>
        <taxon>Bacillales</taxon>
        <taxon>Paenibacillaceae</taxon>
        <taxon>Paenibacillus</taxon>
    </lineage>
</organism>
<evidence type="ECO:0000259" key="1">
    <source>
        <dbReference type="SMART" id="SM00460"/>
    </source>
</evidence>
<proteinExistence type="predicted"/>
<dbReference type="PANTHER" id="PTHR33490">
    <property type="entry name" value="BLR5614 PROTEIN-RELATED"/>
    <property type="match status" value="1"/>
</dbReference>
<dbReference type="PANTHER" id="PTHR33490:SF6">
    <property type="entry name" value="SLL1049 PROTEIN"/>
    <property type="match status" value="1"/>
</dbReference>
<accession>A0A1R0ZJZ6</accession>
<dbReference type="SUPFAM" id="SSF54001">
    <property type="entry name" value="Cysteine proteinases"/>
    <property type="match status" value="1"/>
</dbReference>
<evidence type="ECO:0000313" key="3">
    <source>
        <dbReference type="Proteomes" id="UP000187425"/>
    </source>
</evidence>
<dbReference type="InterPro" id="IPR002931">
    <property type="entry name" value="Transglutaminase-like"/>
</dbReference>
<dbReference type="EMBL" id="MPTW01000004">
    <property type="protein sequence ID" value="OME71496.1"/>
    <property type="molecule type" value="Genomic_DNA"/>
</dbReference>
<reference evidence="2 3" key="1">
    <citation type="submission" date="2016-11" db="EMBL/GenBank/DDBJ databases">
        <title>Paenibacillus species isolates.</title>
        <authorList>
            <person name="Beno S.M."/>
        </authorList>
    </citation>
    <scope>NUCLEOTIDE SEQUENCE [LARGE SCALE GENOMIC DNA]</scope>
    <source>
        <strain evidence="2 3">FSL H7-0443</strain>
    </source>
</reference>
<dbReference type="Gene3D" id="3.10.620.30">
    <property type="match status" value="1"/>
</dbReference>
<sequence>MFAVPLLQTLKAAGIIYTVEGKNYVFTYQQTTYKIAFDGTSKMSVIYNGKSNDSMKSGTYEAQVVDGELYVNARVIQTIFYHADPLTASLDQQMRKENTYVPYDTEALHERERFLNLYTYDPYANKQQSNAALKKVMENIPPDYYVESRLPEDEKAIIKQKAQEITSGITSDFDKLKAIHQGVAKTIAYDMDLFNNDFTYVRGKILKGKPAAYHTLQLESGICESYAELTNQLLKVSGIPARVISADAEHAWTQAYVNGRWIDIDPTWDASDAIVKGQRVANYFSNVAKVYFDFDQVTRYDLALFRYNSDDNNFGDNIDPTLYTNWYWNVYDKKLTGSTGQSNWNRYEASCNYPCFHCSNAYSIEGDNQR</sequence>
<dbReference type="InterPro" id="IPR038765">
    <property type="entry name" value="Papain-like_cys_pep_sf"/>
</dbReference>
<comment type="caution">
    <text evidence="2">The sequence shown here is derived from an EMBL/GenBank/DDBJ whole genome shotgun (WGS) entry which is preliminary data.</text>
</comment>
<name>A0A1R0ZJZ6_9BACL</name>
<dbReference type="Proteomes" id="UP000187425">
    <property type="component" value="Unassembled WGS sequence"/>
</dbReference>